<dbReference type="InterPro" id="IPR011701">
    <property type="entry name" value="MFS"/>
</dbReference>
<gene>
    <name evidence="8" type="ORF">DKB62_08380</name>
</gene>
<name>A0A346B0D7_9FIRM</name>
<dbReference type="GO" id="GO:0005886">
    <property type="term" value="C:plasma membrane"/>
    <property type="evidence" value="ECO:0007669"/>
    <property type="project" value="UniProtKB-SubCell"/>
</dbReference>
<dbReference type="GO" id="GO:0022857">
    <property type="term" value="F:transmembrane transporter activity"/>
    <property type="evidence" value="ECO:0007669"/>
    <property type="project" value="InterPro"/>
</dbReference>
<dbReference type="KEGG" id="meg:DKB62_08380"/>
<feature type="transmembrane region" description="Helical" evidence="6">
    <location>
        <begin position="242"/>
        <end position="261"/>
    </location>
</feature>
<dbReference type="InterPro" id="IPR036259">
    <property type="entry name" value="MFS_trans_sf"/>
</dbReference>
<reference evidence="8 9" key="1">
    <citation type="submission" date="2018-05" db="EMBL/GenBank/DDBJ databases">
        <title>Complete genome sequence of Megasphaera sp. AJH120T, isolated from the ceca of a chicken.</title>
        <authorList>
            <person name="Maki J."/>
            <person name="Looft T."/>
        </authorList>
    </citation>
    <scope>NUCLEOTIDE SEQUENCE [LARGE SCALE GENOMIC DNA]</scope>
    <source>
        <strain evidence="8 9">AJH120</strain>
    </source>
</reference>
<feature type="transmembrane region" description="Helical" evidence="6">
    <location>
        <begin position="273"/>
        <end position="293"/>
    </location>
</feature>
<dbReference type="PROSITE" id="PS50850">
    <property type="entry name" value="MFS"/>
    <property type="match status" value="1"/>
</dbReference>
<sequence>MTKAPLWTRRFFAIIIANGLLFASFHCLLPTLPLYVASLGASGAEIGLISGIFGVSAIFIRFFTDDFVKLLGKKKCLYLGLFFSLISTVAYAFFTSIHMLLIARVVQGLGFGLGTTFAAALAVDIIPSSRRGEGVGYFGLGNTISMGIAPALGVMLLTDFSSDFLFAFSTIAAALAVGCTVFCSESASAVRRSRRAPKVKVPWRSRFFEAGTGFPSFFTMLFGLAYGCVNTFIALLAQEVHIPNSGFFFVVGTVFVFLTRTFGGRVYDSKGPFWVLLPGIVSYTVGLVVIINATSFTALMIAAVFYGTGAGLIMPSLMTWLFNSVAPERRSSASATYYNMLDVGTSGGIIVLGGVAGVIGYVNMFYYVLAAMVLFLAAFLGQHFYKPSAARKLMVHQEDSAHG</sequence>
<dbReference type="SUPFAM" id="SSF103473">
    <property type="entry name" value="MFS general substrate transporter"/>
    <property type="match status" value="1"/>
</dbReference>
<dbReference type="Gene3D" id="1.20.1250.20">
    <property type="entry name" value="MFS general substrate transporter like domains"/>
    <property type="match status" value="1"/>
</dbReference>
<comment type="subcellular location">
    <subcellularLocation>
        <location evidence="1">Cell membrane</location>
        <topology evidence="1">Multi-pass membrane protein</topology>
    </subcellularLocation>
</comment>
<dbReference type="PANTHER" id="PTHR23531">
    <property type="entry name" value="QUINOLENE RESISTANCE PROTEIN NORA"/>
    <property type="match status" value="1"/>
</dbReference>
<keyword evidence="9" id="KW-1185">Reference proteome</keyword>
<dbReference type="AlphaFoldDB" id="A0A346B0D7"/>
<dbReference type="RefSeq" id="WP_107195410.1">
    <property type="nucleotide sequence ID" value="NZ_CP029462.1"/>
</dbReference>
<dbReference type="EMBL" id="CP029462">
    <property type="protein sequence ID" value="AXL21580.1"/>
    <property type="molecule type" value="Genomic_DNA"/>
</dbReference>
<evidence type="ECO:0000256" key="4">
    <source>
        <dbReference type="ARBA" id="ARBA00022989"/>
    </source>
</evidence>
<feature type="domain" description="Major facilitator superfamily (MFS) profile" evidence="7">
    <location>
        <begin position="10"/>
        <end position="389"/>
    </location>
</feature>
<feature type="transmembrane region" description="Helical" evidence="6">
    <location>
        <begin position="164"/>
        <end position="190"/>
    </location>
</feature>
<evidence type="ECO:0000313" key="9">
    <source>
        <dbReference type="Proteomes" id="UP000254337"/>
    </source>
</evidence>
<feature type="transmembrane region" description="Helical" evidence="6">
    <location>
        <begin position="100"/>
        <end position="123"/>
    </location>
</feature>
<protein>
    <submittedName>
        <fullName evidence="8">MFS transporter</fullName>
    </submittedName>
</protein>
<feature type="transmembrane region" description="Helical" evidence="6">
    <location>
        <begin position="12"/>
        <end position="34"/>
    </location>
</feature>
<dbReference type="PANTHER" id="PTHR23531:SF1">
    <property type="entry name" value="QUINOLENE RESISTANCE PROTEIN NORA"/>
    <property type="match status" value="1"/>
</dbReference>
<evidence type="ECO:0000256" key="3">
    <source>
        <dbReference type="ARBA" id="ARBA00022692"/>
    </source>
</evidence>
<dbReference type="CDD" id="cd17489">
    <property type="entry name" value="MFS_YfcJ_like"/>
    <property type="match status" value="1"/>
</dbReference>
<proteinExistence type="predicted"/>
<evidence type="ECO:0000313" key="8">
    <source>
        <dbReference type="EMBL" id="AXL21580.1"/>
    </source>
</evidence>
<feature type="transmembrane region" description="Helical" evidence="6">
    <location>
        <begin position="211"/>
        <end position="236"/>
    </location>
</feature>
<evidence type="ECO:0000256" key="6">
    <source>
        <dbReference type="SAM" id="Phobius"/>
    </source>
</evidence>
<organism evidence="8 9">
    <name type="scientific">Megasphaera stantonii</name>
    <dbReference type="NCBI Taxonomy" id="2144175"/>
    <lineage>
        <taxon>Bacteria</taxon>
        <taxon>Bacillati</taxon>
        <taxon>Bacillota</taxon>
        <taxon>Negativicutes</taxon>
        <taxon>Veillonellales</taxon>
        <taxon>Veillonellaceae</taxon>
        <taxon>Megasphaera</taxon>
    </lineage>
</organism>
<dbReference type="InterPro" id="IPR020846">
    <property type="entry name" value="MFS_dom"/>
</dbReference>
<keyword evidence="3 6" id="KW-0812">Transmembrane</keyword>
<dbReference type="InterPro" id="IPR052714">
    <property type="entry name" value="MFS_Exporter"/>
</dbReference>
<feature type="transmembrane region" description="Helical" evidence="6">
    <location>
        <begin position="76"/>
        <end position="94"/>
    </location>
</feature>
<feature type="transmembrane region" description="Helical" evidence="6">
    <location>
        <begin position="365"/>
        <end position="385"/>
    </location>
</feature>
<keyword evidence="5 6" id="KW-0472">Membrane</keyword>
<feature type="transmembrane region" description="Helical" evidence="6">
    <location>
        <begin position="46"/>
        <end position="64"/>
    </location>
</feature>
<keyword evidence="2" id="KW-0813">Transport</keyword>
<evidence type="ECO:0000259" key="7">
    <source>
        <dbReference type="PROSITE" id="PS50850"/>
    </source>
</evidence>
<dbReference type="Pfam" id="PF07690">
    <property type="entry name" value="MFS_1"/>
    <property type="match status" value="1"/>
</dbReference>
<evidence type="ECO:0000256" key="1">
    <source>
        <dbReference type="ARBA" id="ARBA00004651"/>
    </source>
</evidence>
<accession>A0A346B0D7</accession>
<dbReference type="Proteomes" id="UP000254337">
    <property type="component" value="Chromosome"/>
</dbReference>
<feature type="transmembrane region" description="Helical" evidence="6">
    <location>
        <begin position="135"/>
        <end position="158"/>
    </location>
</feature>
<dbReference type="OrthoDB" id="9814001at2"/>
<evidence type="ECO:0000256" key="2">
    <source>
        <dbReference type="ARBA" id="ARBA00022448"/>
    </source>
</evidence>
<evidence type="ECO:0000256" key="5">
    <source>
        <dbReference type="ARBA" id="ARBA00023136"/>
    </source>
</evidence>
<keyword evidence="4 6" id="KW-1133">Transmembrane helix</keyword>
<feature type="transmembrane region" description="Helical" evidence="6">
    <location>
        <begin position="299"/>
        <end position="323"/>
    </location>
</feature>
<feature type="transmembrane region" description="Helical" evidence="6">
    <location>
        <begin position="335"/>
        <end position="359"/>
    </location>
</feature>